<accession>A0AAV7XK49</accession>
<dbReference type="EMBL" id="JAPTSV010000007">
    <property type="protein sequence ID" value="KAJ1526121.1"/>
    <property type="molecule type" value="Genomic_DNA"/>
</dbReference>
<gene>
    <name evidence="1" type="ORF">ONE63_009284</name>
</gene>
<sequence>MHNVKDKVSHAAHKLAPNLGKLKDCLLKTPGLKGAAVGVVQGCASSAAGGMGSVAACAAKKGALPAARATAHLAACPPPPKPAPKPAAPAHHWPHLHMPHPHMPHPHMPHLPDSVKAKLHKVKTCITSELPKLPGGIAKILGGCLPAAATGVPGFAACAASKGAMSAARATQHFAVCVG</sequence>
<organism evidence="1 2">
    <name type="scientific">Megalurothrips usitatus</name>
    <name type="common">bean blossom thrips</name>
    <dbReference type="NCBI Taxonomy" id="439358"/>
    <lineage>
        <taxon>Eukaryota</taxon>
        <taxon>Metazoa</taxon>
        <taxon>Ecdysozoa</taxon>
        <taxon>Arthropoda</taxon>
        <taxon>Hexapoda</taxon>
        <taxon>Insecta</taxon>
        <taxon>Pterygota</taxon>
        <taxon>Neoptera</taxon>
        <taxon>Paraneoptera</taxon>
        <taxon>Thysanoptera</taxon>
        <taxon>Terebrantia</taxon>
        <taxon>Thripoidea</taxon>
        <taxon>Thripidae</taxon>
        <taxon>Megalurothrips</taxon>
    </lineage>
</organism>
<reference evidence="1" key="1">
    <citation type="submission" date="2022-12" db="EMBL/GenBank/DDBJ databases">
        <title>Chromosome-level genome assembly of the bean flower thrips Megalurothrips usitatus.</title>
        <authorList>
            <person name="Ma L."/>
            <person name="Liu Q."/>
            <person name="Li H."/>
            <person name="Cai W."/>
        </authorList>
    </citation>
    <scope>NUCLEOTIDE SEQUENCE</scope>
    <source>
        <strain evidence="1">Cailab_2022a</strain>
    </source>
</reference>
<evidence type="ECO:0000313" key="2">
    <source>
        <dbReference type="Proteomes" id="UP001075354"/>
    </source>
</evidence>
<proteinExistence type="predicted"/>
<name>A0AAV7XK49_9NEOP</name>
<dbReference type="AlphaFoldDB" id="A0AAV7XK49"/>
<evidence type="ECO:0000313" key="1">
    <source>
        <dbReference type="EMBL" id="KAJ1526121.1"/>
    </source>
</evidence>
<protein>
    <submittedName>
        <fullName evidence="1">Uncharacterized protein</fullName>
    </submittedName>
</protein>
<keyword evidence="2" id="KW-1185">Reference proteome</keyword>
<dbReference type="Proteomes" id="UP001075354">
    <property type="component" value="Chromosome 7"/>
</dbReference>
<comment type="caution">
    <text evidence="1">The sequence shown here is derived from an EMBL/GenBank/DDBJ whole genome shotgun (WGS) entry which is preliminary data.</text>
</comment>